<evidence type="ECO:0000256" key="3">
    <source>
        <dbReference type="ARBA" id="ARBA00022614"/>
    </source>
</evidence>
<sequence length="1160" mass="133799">MVVSKKLVVVLVFCLYGIIHGKQVEEVESIADMKKILDRVLDEVTHLRLENKNMKSDNNNLQMKLKELDKSQTELLHKCRNVEKGNNKLNEKVRRLSILVHRQCNENNFDNEDPHTLQTNLDKYPNRLLPDHQSVIDPISKRLLLNVPTSSIVAFSVVLDHEATLGPLQVVKYNKILTNVGNVYDPRHGHANIPIKGIYLVAVSSMNHINEDMHVELVRNDDVQGSMYTPAGQSLESMSQTLVLSLEKSDLVWVRVHNSKTYTGHRLYGTPEDVLNIMEQQQLTITNLQKNQIRLVDDVFHLKKKNDILFLENKRIQSLVHGTYSCRQNCCQQQNGMKETGDRRLRTRVTDNLLKNAHPCIGKSTNCNKKRIIKKEEMKTDVDSRKRLLGSVSTDNVVAFSVALSQHLTLGPNQAVQYNEIITNFGNAYDSSHGHMITPIKGMYIIAVTCFNQAQATERLELVKTGNLVTSFYTQGDNRYAPMSQTVVVSLEKGDVVWVRMVNGQAYSGQHLIIVVMAFLTWIHWLAILHIVRYGWANSTNCDFDKRCRCSLRNDLLNVDCSNSGKISVPAVPTNVYTFNVSHNDILLIRNGTFKNLSYLVTLDLSSNRLKTIEPDAFIGLHSLKQFILQNNKLRYHRSVFPTNIFRPLVSLQSLNVQNNSLKYNHTFPDDIISDIVTLESLYVDAIFVTRVLSFGKGYSLLKKLTKLFLGNCFLNEINKNTFVNVPYLEHLQISRCSIRVYNPSALQNLFRMKILNLSYNKLDFNGFSNLVEDTEKMKFLETLILTNTFSTQMNLPKLLFYYLDATNIRELYLNENFFVNATPEVEHIERLPDTLQYLDFSNNKLIDCRFDMPTLKQINMQHNLLASFLASESYVPMFENDTSYSLETVDLSFNQMHTLKWSVFNNQLKLRIINLSNNFLSDIAFDISQLTKLEMLDLSNNNITSISNMQAKEAISNFSMKSAFKVDLSNNLFECVCKETVYLRWMLNHVTVFHNIHSYTCKLDSGKVVNRNFVQNVEQVIEGCRDYTILNFIVKECIPKLERERNLKLCIHQRDFIPGEEITVNITSAIHDSKKTICIITRSFLDSYYCNFEFNMARMENIYHRKGQHILFLVFYEKIPAKDLSLVMLELIQKHSYIEYPNDEQGNELFWDKIKEAIE</sequence>
<dbReference type="PRINTS" id="PR00007">
    <property type="entry name" value="COMPLEMNTC1Q"/>
</dbReference>
<evidence type="ECO:0000313" key="15">
    <source>
        <dbReference type="EMBL" id="CAG2239772.1"/>
    </source>
</evidence>
<evidence type="ECO:0000256" key="9">
    <source>
        <dbReference type="ARBA" id="ARBA00023170"/>
    </source>
</evidence>
<keyword evidence="16" id="KW-1185">Reference proteome</keyword>
<dbReference type="OrthoDB" id="28057at2759"/>
<keyword evidence="6" id="KW-0677">Repeat</keyword>
<dbReference type="SUPFAM" id="SSF52200">
    <property type="entry name" value="Toll/Interleukin receptor TIR domain"/>
    <property type="match status" value="1"/>
</dbReference>
<comment type="subcellular location">
    <subcellularLocation>
        <location evidence="1">Membrane</location>
        <topology evidence="1">Single-pass membrane protein</topology>
    </subcellularLocation>
</comment>
<comment type="similarity">
    <text evidence="2">Belongs to the Toll-like receptor family.</text>
</comment>
<keyword evidence="10" id="KW-0325">Glycoprotein</keyword>
<evidence type="ECO:0000256" key="10">
    <source>
        <dbReference type="ARBA" id="ARBA00023180"/>
    </source>
</evidence>
<feature type="domain" description="TIR" evidence="13">
    <location>
        <begin position="1016"/>
        <end position="1159"/>
    </location>
</feature>
<dbReference type="InterPro" id="IPR008983">
    <property type="entry name" value="Tumour_necrosis_fac-like_dom"/>
</dbReference>
<protein>
    <submittedName>
        <fullName evidence="15">Toll-like receptor 4</fullName>
    </submittedName>
</protein>
<evidence type="ECO:0000259" key="13">
    <source>
        <dbReference type="PROSITE" id="PS50104"/>
    </source>
</evidence>
<dbReference type="Proteomes" id="UP000683360">
    <property type="component" value="Unassembled WGS sequence"/>
</dbReference>
<keyword evidence="5 12" id="KW-0732">Signal</keyword>
<evidence type="ECO:0000256" key="6">
    <source>
        <dbReference type="ARBA" id="ARBA00022737"/>
    </source>
</evidence>
<evidence type="ECO:0000259" key="14">
    <source>
        <dbReference type="PROSITE" id="PS50871"/>
    </source>
</evidence>
<dbReference type="SUPFAM" id="SSF49842">
    <property type="entry name" value="TNF-like"/>
    <property type="match status" value="2"/>
</dbReference>
<evidence type="ECO:0000256" key="2">
    <source>
        <dbReference type="ARBA" id="ARBA00009634"/>
    </source>
</evidence>
<evidence type="ECO:0000313" key="16">
    <source>
        <dbReference type="Proteomes" id="UP000683360"/>
    </source>
</evidence>
<feature type="signal peptide" evidence="12">
    <location>
        <begin position="1"/>
        <end position="21"/>
    </location>
</feature>
<dbReference type="GO" id="GO:0007165">
    <property type="term" value="P:signal transduction"/>
    <property type="evidence" value="ECO:0007669"/>
    <property type="project" value="InterPro"/>
</dbReference>
<dbReference type="InterPro" id="IPR003591">
    <property type="entry name" value="Leu-rich_rpt_typical-subtyp"/>
</dbReference>
<keyword evidence="8" id="KW-0472">Membrane</keyword>
<dbReference type="EMBL" id="CAJPWZ010002535">
    <property type="protein sequence ID" value="CAG2239772.1"/>
    <property type="molecule type" value="Genomic_DNA"/>
</dbReference>
<dbReference type="Gene3D" id="2.60.120.40">
    <property type="match status" value="2"/>
</dbReference>
<keyword evidence="11" id="KW-0175">Coiled coil</keyword>
<evidence type="ECO:0000256" key="11">
    <source>
        <dbReference type="SAM" id="Coils"/>
    </source>
</evidence>
<dbReference type="PROSITE" id="PS51450">
    <property type="entry name" value="LRR"/>
    <property type="match status" value="3"/>
</dbReference>
<evidence type="ECO:0000256" key="4">
    <source>
        <dbReference type="ARBA" id="ARBA00022692"/>
    </source>
</evidence>
<evidence type="ECO:0000256" key="12">
    <source>
        <dbReference type="SAM" id="SignalP"/>
    </source>
</evidence>
<dbReference type="SMART" id="SM00369">
    <property type="entry name" value="LRR_TYP"/>
    <property type="match status" value="6"/>
</dbReference>
<dbReference type="InterPro" id="IPR001073">
    <property type="entry name" value="C1q_dom"/>
</dbReference>
<feature type="domain" description="C1q" evidence="14">
    <location>
        <begin position="148"/>
        <end position="290"/>
    </location>
</feature>
<gene>
    <name evidence="15" type="ORF">MEDL_52110</name>
</gene>
<dbReference type="SMART" id="SM00365">
    <property type="entry name" value="LRR_SD22"/>
    <property type="match status" value="3"/>
</dbReference>
<dbReference type="SMART" id="SM00110">
    <property type="entry name" value="C1Q"/>
    <property type="match status" value="2"/>
</dbReference>
<dbReference type="Pfam" id="PF01582">
    <property type="entry name" value="TIR"/>
    <property type="match status" value="1"/>
</dbReference>
<dbReference type="InterPro" id="IPR000157">
    <property type="entry name" value="TIR_dom"/>
</dbReference>
<proteinExistence type="inferred from homology"/>
<comment type="caution">
    <text evidence="15">The sequence shown here is derived from an EMBL/GenBank/DDBJ whole genome shotgun (WGS) entry which is preliminary data.</text>
</comment>
<dbReference type="GO" id="GO:0005886">
    <property type="term" value="C:plasma membrane"/>
    <property type="evidence" value="ECO:0007669"/>
    <property type="project" value="TreeGrafter"/>
</dbReference>
<evidence type="ECO:0000256" key="7">
    <source>
        <dbReference type="ARBA" id="ARBA00022989"/>
    </source>
</evidence>
<keyword evidence="9 15" id="KW-0675">Receptor</keyword>
<keyword evidence="7" id="KW-1133">Transmembrane helix</keyword>
<dbReference type="Pfam" id="PF00386">
    <property type="entry name" value="C1q"/>
    <property type="match status" value="2"/>
</dbReference>
<evidence type="ECO:0000256" key="5">
    <source>
        <dbReference type="ARBA" id="ARBA00022729"/>
    </source>
</evidence>
<evidence type="ECO:0000256" key="8">
    <source>
        <dbReference type="ARBA" id="ARBA00023136"/>
    </source>
</evidence>
<evidence type="ECO:0000256" key="1">
    <source>
        <dbReference type="ARBA" id="ARBA00004167"/>
    </source>
</evidence>
<accession>A0A8S3UBC0</accession>
<dbReference type="InterPro" id="IPR032675">
    <property type="entry name" value="LRR_dom_sf"/>
</dbReference>
<dbReference type="InterPro" id="IPR001611">
    <property type="entry name" value="Leu-rich_rpt"/>
</dbReference>
<name>A0A8S3UBC0_MYTED</name>
<dbReference type="Gene3D" id="3.80.10.10">
    <property type="entry name" value="Ribonuclease Inhibitor"/>
    <property type="match status" value="2"/>
</dbReference>
<dbReference type="PROSITE" id="PS50871">
    <property type="entry name" value="C1Q"/>
    <property type="match status" value="2"/>
</dbReference>
<dbReference type="PANTHER" id="PTHR24365">
    <property type="entry name" value="TOLL-LIKE RECEPTOR"/>
    <property type="match status" value="1"/>
</dbReference>
<dbReference type="AlphaFoldDB" id="A0A8S3UBC0"/>
<keyword evidence="3" id="KW-0433">Leucine-rich repeat</keyword>
<reference evidence="15" key="1">
    <citation type="submission" date="2021-03" db="EMBL/GenBank/DDBJ databases">
        <authorList>
            <person name="Bekaert M."/>
        </authorList>
    </citation>
    <scope>NUCLEOTIDE SEQUENCE</scope>
</reference>
<dbReference type="InterPro" id="IPR035897">
    <property type="entry name" value="Toll_tir_struct_dom_sf"/>
</dbReference>
<dbReference type="PANTHER" id="PTHR24365:SF541">
    <property type="entry name" value="PROTEIN TOLL-RELATED"/>
    <property type="match status" value="1"/>
</dbReference>
<dbReference type="Pfam" id="PF13855">
    <property type="entry name" value="LRR_8"/>
    <property type="match status" value="3"/>
</dbReference>
<dbReference type="PROSITE" id="PS50104">
    <property type="entry name" value="TIR"/>
    <property type="match status" value="1"/>
</dbReference>
<feature type="chain" id="PRO_5035846892" evidence="12">
    <location>
        <begin position="22"/>
        <end position="1160"/>
    </location>
</feature>
<feature type="coiled-coil region" evidence="11">
    <location>
        <begin position="37"/>
        <end position="71"/>
    </location>
</feature>
<dbReference type="SMART" id="SM00255">
    <property type="entry name" value="TIR"/>
    <property type="match status" value="1"/>
</dbReference>
<dbReference type="SUPFAM" id="SSF52058">
    <property type="entry name" value="L domain-like"/>
    <property type="match status" value="1"/>
</dbReference>
<organism evidence="15 16">
    <name type="scientific">Mytilus edulis</name>
    <name type="common">Blue mussel</name>
    <dbReference type="NCBI Taxonomy" id="6550"/>
    <lineage>
        <taxon>Eukaryota</taxon>
        <taxon>Metazoa</taxon>
        <taxon>Spiralia</taxon>
        <taxon>Lophotrochozoa</taxon>
        <taxon>Mollusca</taxon>
        <taxon>Bivalvia</taxon>
        <taxon>Autobranchia</taxon>
        <taxon>Pteriomorphia</taxon>
        <taxon>Mytilida</taxon>
        <taxon>Mytiloidea</taxon>
        <taxon>Mytilidae</taxon>
        <taxon>Mytilinae</taxon>
        <taxon>Mytilus</taxon>
    </lineage>
</organism>
<dbReference type="PRINTS" id="PR00019">
    <property type="entry name" value="LEURICHRPT"/>
</dbReference>
<dbReference type="GO" id="GO:0038023">
    <property type="term" value="F:signaling receptor activity"/>
    <property type="evidence" value="ECO:0007669"/>
    <property type="project" value="TreeGrafter"/>
</dbReference>
<dbReference type="Gene3D" id="3.40.50.10140">
    <property type="entry name" value="Toll/interleukin-1 receptor homology (TIR) domain"/>
    <property type="match status" value="1"/>
</dbReference>
<feature type="domain" description="C1q" evidence="14">
    <location>
        <begin position="393"/>
        <end position="527"/>
    </location>
</feature>
<keyword evidence="4" id="KW-0812">Transmembrane</keyword>